<feature type="binding site" evidence="12">
    <location>
        <position position="32"/>
    </location>
    <ligand>
        <name>Mg(2+)</name>
        <dbReference type="ChEBI" id="CHEBI:18420"/>
    </ligand>
</feature>
<evidence type="ECO:0000256" key="10">
    <source>
        <dbReference type="ARBA" id="ARBA00023141"/>
    </source>
</evidence>
<keyword evidence="9 12" id="KW-0460">Magnesium</keyword>
<keyword evidence="5 12" id="KW-0479">Metal-binding</keyword>
<dbReference type="UniPathway" id="UPA00053">
    <property type="reaction ID" value="UER00088"/>
</dbReference>
<comment type="function">
    <text evidence="12">Catalyzes the specific phosphorylation of the 3-hydroxyl group of shikimic acid using ATP as a cosubstrate.</text>
</comment>
<evidence type="ECO:0000256" key="8">
    <source>
        <dbReference type="ARBA" id="ARBA00022840"/>
    </source>
</evidence>
<dbReference type="HAMAP" id="MF_00109">
    <property type="entry name" value="Shikimate_kinase"/>
    <property type="match status" value="1"/>
</dbReference>
<dbReference type="EMBL" id="LT575490">
    <property type="protein sequence ID" value="SAY41664.1"/>
    <property type="molecule type" value="Genomic_DNA"/>
</dbReference>
<keyword evidence="6 12" id="KW-0547">Nucleotide-binding</keyword>
<dbReference type="CDD" id="cd00464">
    <property type="entry name" value="SK"/>
    <property type="match status" value="1"/>
</dbReference>
<keyword evidence="10 12" id="KW-0057">Aromatic amino acid biosynthesis</keyword>
<keyword evidence="3 12" id="KW-0028">Amino-acid biosynthesis</keyword>
<dbReference type="GO" id="GO:0009423">
    <property type="term" value="P:chorismate biosynthetic process"/>
    <property type="evidence" value="ECO:0007669"/>
    <property type="project" value="UniProtKB-UniRule"/>
</dbReference>
<evidence type="ECO:0000256" key="1">
    <source>
        <dbReference type="ARBA" id="ARBA00004842"/>
    </source>
</evidence>
<feature type="binding site" evidence="12">
    <location>
        <position position="120"/>
    </location>
    <ligand>
        <name>ATP</name>
        <dbReference type="ChEBI" id="CHEBI:30616"/>
    </ligand>
</feature>
<sequence>MTQTLFMIGARGAGKTTVGSALALALGYQFVDTDLFMQQAAQMSVAEMVEREGWLGFRRRETIALQTVTKPSTIVATGGGAILAEENRQFMRQHGTVIYLRAPASVLAQRLEEYPEDAQRPTLTGRPIAEEMLEVLAAREALYQDAAHYVIDGAADPQRVVEQILALAVLPRETVK</sequence>
<evidence type="ECO:0000256" key="9">
    <source>
        <dbReference type="ARBA" id="ARBA00022842"/>
    </source>
</evidence>
<evidence type="ECO:0000256" key="12">
    <source>
        <dbReference type="HAMAP-Rule" id="MF_01269"/>
    </source>
</evidence>
<keyword evidence="4 12" id="KW-0808">Transferase</keyword>
<dbReference type="NCBIfam" id="NF002988">
    <property type="entry name" value="PRK03731.1"/>
    <property type="match status" value="1"/>
</dbReference>
<comment type="pathway">
    <text evidence="1 12">Metabolic intermediate biosynthesis; chorismate biosynthesis; chorismate from D-erythrose 4-phosphate and phosphoenolpyruvate: step 5/7.</text>
</comment>
<dbReference type="GO" id="GO:0005524">
    <property type="term" value="F:ATP binding"/>
    <property type="evidence" value="ECO:0007669"/>
    <property type="project" value="UniProtKB-UniRule"/>
</dbReference>
<dbReference type="GO" id="GO:0004765">
    <property type="term" value="F:shikimate kinase activity"/>
    <property type="evidence" value="ECO:0007669"/>
    <property type="project" value="UniProtKB-UniRule"/>
</dbReference>
<dbReference type="InterPro" id="IPR027544">
    <property type="entry name" value="Shikimate_kinase_2"/>
</dbReference>
<feature type="binding site" evidence="12">
    <location>
        <position position="79"/>
    </location>
    <ligand>
        <name>substrate</name>
    </ligand>
</feature>
<dbReference type="EC" id="2.7.1.71" evidence="12"/>
<feature type="binding site" evidence="12">
    <location>
        <begin position="12"/>
        <end position="17"/>
    </location>
    <ligand>
        <name>ATP</name>
        <dbReference type="ChEBI" id="CHEBI:30616"/>
    </ligand>
</feature>
<comment type="catalytic activity">
    <reaction evidence="11 12">
        <text>shikimate + ATP = 3-phosphoshikimate + ADP + H(+)</text>
        <dbReference type="Rhea" id="RHEA:13121"/>
        <dbReference type="ChEBI" id="CHEBI:15378"/>
        <dbReference type="ChEBI" id="CHEBI:30616"/>
        <dbReference type="ChEBI" id="CHEBI:36208"/>
        <dbReference type="ChEBI" id="CHEBI:145989"/>
        <dbReference type="ChEBI" id="CHEBI:456216"/>
        <dbReference type="EC" id="2.7.1.71"/>
    </reaction>
</comment>
<dbReference type="GO" id="GO:0009073">
    <property type="term" value="P:aromatic amino acid family biosynthetic process"/>
    <property type="evidence" value="ECO:0007669"/>
    <property type="project" value="UniProtKB-KW"/>
</dbReference>
<evidence type="ECO:0000256" key="3">
    <source>
        <dbReference type="ARBA" id="ARBA00022605"/>
    </source>
</evidence>
<evidence type="ECO:0000256" key="2">
    <source>
        <dbReference type="ARBA" id="ARBA00022490"/>
    </source>
</evidence>
<dbReference type="HAMAP" id="MF_01269">
    <property type="entry name" value="Shikimate_kinase_2"/>
    <property type="match status" value="1"/>
</dbReference>
<dbReference type="GO" id="GO:0000287">
    <property type="term" value="F:magnesium ion binding"/>
    <property type="evidence" value="ECO:0007669"/>
    <property type="project" value="UniProtKB-UniRule"/>
</dbReference>
<evidence type="ECO:0000256" key="7">
    <source>
        <dbReference type="ARBA" id="ARBA00022777"/>
    </source>
</evidence>
<comment type="subunit">
    <text evidence="12">Monomer.</text>
</comment>
<feature type="binding site" evidence="12">
    <location>
        <position position="58"/>
    </location>
    <ligand>
        <name>substrate</name>
    </ligand>
</feature>
<dbReference type="AlphaFoldDB" id="A0A1C3H9F6"/>
<dbReference type="Gene3D" id="3.40.50.300">
    <property type="entry name" value="P-loop containing nucleotide triphosphate hydrolases"/>
    <property type="match status" value="1"/>
</dbReference>
<dbReference type="GO" id="GO:0005829">
    <property type="term" value="C:cytosol"/>
    <property type="evidence" value="ECO:0007669"/>
    <property type="project" value="TreeGrafter"/>
</dbReference>
<dbReference type="PANTHER" id="PTHR21087">
    <property type="entry name" value="SHIKIMATE KINASE"/>
    <property type="match status" value="1"/>
</dbReference>
<feature type="binding site" evidence="12">
    <location>
        <position position="139"/>
    </location>
    <ligand>
        <name>substrate</name>
    </ligand>
</feature>
<feature type="binding site" evidence="12">
    <location>
        <position position="16"/>
    </location>
    <ligand>
        <name>Mg(2+)</name>
        <dbReference type="ChEBI" id="CHEBI:18420"/>
    </ligand>
</feature>
<evidence type="ECO:0000256" key="11">
    <source>
        <dbReference type="ARBA" id="ARBA00048567"/>
    </source>
</evidence>
<name>A0A1C3H9F6_SERMA</name>
<evidence type="ECO:0000256" key="6">
    <source>
        <dbReference type="ARBA" id="ARBA00022741"/>
    </source>
</evidence>
<comment type="similarity">
    <text evidence="12">Belongs to the shikimate kinase family. AroL subfamily.</text>
</comment>
<accession>A0A1C3H9F6</accession>
<keyword evidence="7 12" id="KW-0418">Kinase</keyword>
<comment type="caution">
    <text evidence="12">Lacks conserved residue(s) required for the propagation of feature annotation.</text>
</comment>
<comment type="subcellular location">
    <subcellularLocation>
        <location evidence="12">Cytoplasm</location>
    </subcellularLocation>
</comment>
<evidence type="ECO:0000313" key="13">
    <source>
        <dbReference type="EMBL" id="SAY41664.1"/>
    </source>
</evidence>
<dbReference type="PANTHER" id="PTHR21087:SF21">
    <property type="entry name" value="SHIKIMATE KINASE 2"/>
    <property type="match status" value="1"/>
</dbReference>
<reference evidence="13" key="1">
    <citation type="submission" date="2016-05" db="EMBL/GenBank/DDBJ databases">
        <authorList>
            <person name="Cock P.J.A."/>
            <person name="Cock P.J.A."/>
        </authorList>
    </citation>
    <scope>NUCLEOTIDE SEQUENCE</scope>
    <source>
        <strain evidence="13">PWN146_assembly</strain>
    </source>
</reference>
<dbReference type="InterPro" id="IPR000623">
    <property type="entry name" value="Shikimate_kinase/TSH1"/>
</dbReference>
<dbReference type="PRINTS" id="PR01100">
    <property type="entry name" value="SHIKIMTKNASE"/>
</dbReference>
<protein>
    <recommendedName>
        <fullName evidence="12">Shikimate kinase 2</fullName>
        <shortName evidence="12">SK 2</shortName>
        <ecNumber evidence="12">2.7.1.71</ecNumber>
    </recommendedName>
</protein>
<dbReference type="GO" id="GO:0008652">
    <property type="term" value="P:amino acid biosynthetic process"/>
    <property type="evidence" value="ECO:0007669"/>
    <property type="project" value="UniProtKB-KW"/>
</dbReference>
<dbReference type="InterPro" id="IPR031322">
    <property type="entry name" value="Shikimate/glucono_kinase"/>
</dbReference>
<dbReference type="SUPFAM" id="SSF52540">
    <property type="entry name" value="P-loop containing nucleoside triphosphate hydrolases"/>
    <property type="match status" value="1"/>
</dbReference>
<dbReference type="InterPro" id="IPR027417">
    <property type="entry name" value="P-loop_NTPase"/>
</dbReference>
<comment type="domain">
    <text evidence="12">The LID domain closes over the active site upon ATP binding.</text>
</comment>
<evidence type="ECO:0000256" key="5">
    <source>
        <dbReference type="ARBA" id="ARBA00022723"/>
    </source>
</evidence>
<feature type="region of interest" description="LID domain" evidence="12">
    <location>
        <begin position="112"/>
        <end position="126"/>
    </location>
</feature>
<dbReference type="Pfam" id="PF01202">
    <property type="entry name" value="SKI"/>
    <property type="match status" value="1"/>
</dbReference>
<keyword evidence="2 12" id="KW-0963">Cytoplasm</keyword>
<gene>
    <name evidence="12 13" type="primary">aroL</name>
    <name evidence="13" type="ORF">PWN146_00327</name>
</gene>
<keyword evidence="8 12" id="KW-0067">ATP-binding</keyword>
<dbReference type="InterPro" id="IPR023000">
    <property type="entry name" value="Shikimate_kinase_CS"/>
</dbReference>
<proteinExistence type="inferred from homology"/>
<evidence type="ECO:0000256" key="4">
    <source>
        <dbReference type="ARBA" id="ARBA00022679"/>
    </source>
</evidence>
<organism evidence="13">
    <name type="scientific">Serratia marcescens</name>
    <dbReference type="NCBI Taxonomy" id="615"/>
    <lineage>
        <taxon>Bacteria</taxon>
        <taxon>Pseudomonadati</taxon>
        <taxon>Pseudomonadota</taxon>
        <taxon>Gammaproteobacteria</taxon>
        <taxon>Enterobacterales</taxon>
        <taxon>Yersiniaceae</taxon>
        <taxon>Serratia</taxon>
    </lineage>
</organism>
<comment type="cofactor">
    <cofactor evidence="12">
        <name>Mg(2+)</name>
        <dbReference type="ChEBI" id="CHEBI:18420"/>
    </cofactor>
    <text evidence="12">Binds 1 Mg(2+) ion per subunit.</text>
</comment>
<dbReference type="PROSITE" id="PS01128">
    <property type="entry name" value="SHIKIMATE_KINASE"/>
    <property type="match status" value="1"/>
</dbReference>
<feature type="binding site" evidence="12">
    <location>
        <position position="34"/>
    </location>
    <ligand>
        <name>substrate</name>
    </ligand>
</feature>